<dbReference type="InterPro" id="IPR003593">
    <property type="entry name" value="AAA+_ATPase"/>
</dbReference>
<dbReference type="InterPro" id="IPR050166">
    <property type="entry name" value="ABC_transporter_ATP-bind"/>
</dbReference>
<name>S0FFN8_RUMCE</name>
<dbReference type="GO" id="GO:0005524">
    <property type="term" value="F:ATP binding"/>
    <property type="evidence" value="ECO:0007669"/>
    <property type="project" value="UniProtKB-KW"/>
</dbReference>
<organism evidence="5 6">
    <name type="scientific">Ruminiclostridium cellobioparum subsp. termitidis CT1112</name>
    <dbReference type="NCBI Taxonomy" id="1195236"/>
    <lineage>
        <taxon>Bacteria</taxon>
        <taxon>Bacillati</taxon>
        <taxon>Bacillota</taxon>
        <taxon>Clostridia</taxon>
        <taxon>Eubacteriales</taxon>
        <taxon>Oscillospiraceae</taxon>
        <taxon>Ruminiclostridium</taxon>
    </lineage>
</organism>
<keyword evidence="3" id="KW-0067">ATP-binding</keyword>
<protein>
    <submittedName>
        <fullName evidence="5">ABC-type nitrate/sulfonate/bicarbonate transport system, ATPase component</fullName>
    </submittedName>
</protein>
<reference evidence="5 6" key="1">
    <citation type="journal article" date="2013" name="Genome Announc.">
        <title>Draft Genome Sequence of the Cellulolytic, Mesophilic, Anaerobic Bacterium Clostridium termitidis Strain CT1112 (DSM 5398).</title>
        <authorList>
            <person name="Lal S."/>
            <person name="Ramachandran U."/>
            <person name="Zhang X."/>
            <person name="Munir R."/>
            <person name="Sparling R."/>
            <person name="Levin D.B."/>
        </authorList>
    </citation>
    <scope>NUCLEOTIDE SEQUENCE [LARGE SCALE GENOMIC DNA]</scope>
    <source>
        <strain evidence="5 6">CT1112</strain>
    </source>
</reference>
<evidence type="ECO:0000313" key="5">
    <source>
        <dbReference type="EMBL" id="EMS69437.1"/>
    </source>
</evidence>
<evidence type="ECO:0000313" key="6">
    <source>
        <dbReference type="Proteomes" id="UP000014155"/>
    </source>
</evidence>
<dbReference type="PATRIC" id="fig|1195236.3.peg.5146"/>
<dbReference type="Pfam" id="PF00005">
    <property type="entry name" value="ABC_tran"/>
    <property type="match status" value="1"/>
</dbReference>
<dbReference type="EMBL" id="AORV01000066">
    <property type="protein sequence ID" value="EMS69437.1"/>
    <property type="molecule type" value="Genomic_DNA"/>
</dbReference>
<dbReference type="AlphaFoldDB" id="S0FFN8"/>
<dbReference type="eggNOG" id="COG1116">
    <property type="taxonomic scope" value="Bacteria"/>
</dbReference>
<dbReference type="STRING" id="1195236.CTER_4953"/>
<keyword evidence="2" id="KW-0547">Nucleotide-binding</keyword>
<dbReference type="PROSITE" id="PS00211">
    <property type="entry name" value="ABC_TRANSPORTER_1"/>
    <property type="match status" value="1"/>
</dbReference>
<proteinExistence type="predicted"/>
<gene>
    <name evidence="5" type="ORF">CTER_4953</name>
</gene>
<dbReference type="InterPro" id="IPR003439">
    <property type="entry name" value="ABC_transporter-like_ATP-bd"/>
</dbReference>
<evidence type="ECO:0000256" key="2">
    <source>
        <dbReference type="ARBA" id="ARBA00022741"/>
    </source>
</evidence>
<accession>S0FFN8</accession>
<dbReference type="SUPFAM" id="SSF52540">
    <property type="entry name" value="P-loop containing nucleoside triphosphate hydrolases"/>
    <property type="match status" value="1"/>
</dbReference>
<dbReference type="RefSeq" id="WP_004630508.1">
    <property type="nucleotide sequence ID" value="NZ_AORV01000066.1"/>
</dbReference>
<evidence type="ECO:0000256" key="1">
    <source>
        <dbReference type="ARBA" id="ARBA00022448"/>
    </source>
</evidence>
<dbReference type="InterPro" id="IPR027417">
    <property type="entry name" value="P-loop_NTPase"/>
</dbReference>
<comment type="caution">
    <text evidence="5">The sequence shown here is derived from an EMBL/GenBank/DDBJ whole genome shotgun (WGS) entry which is preliminary data.</text>
</comment>
<dbReference type="InterPro" id="IPR017871">
    <property type="entry name" value="ABC_transporter-like_CS"/>
</dbReference>
<dbReference type="PROSITE" id="PS50893">
    <property type="entry name" value="ABC_TRANSPORTER_2"/>
    <property type="match status" value="1"/>
</dbReference>
<dbReference type="Gene3D" id="3.40.50.300">
    <property type="entry name" value="P-loop containing nucleotide triphosphate hydrolases"/>
    <property type="match status" value="1"/>
</dbReference>
<dbReference type="PANTHER" id="PTHR42788:SF13">
    <property type="entry name" value="ALIPHATIC SULFONATES IMPORT ATP-BINDING PROTEIN SSUB"/>
    <property type="match status" value="1"/>
</dbReference>
<dbReference type="PANTHER" id="PTHR42788">
    <property type="entry name" value="TAURINE IMPORT ATP-BINDING PROTEIN-RELATED"/>
    <property type="match status" value="1"/>
</dbReference>
<dbReference type="SMART" id="SM00382">
    <property type="entry name" value="AAA"/>
    <property type="match status" value="1"/>
</dbReference>
<sequence>MMLFKKKQETITDDKAGNRLEARVSRSKIYGKGVTRIYKSKKHDILAIDNVDFEILDNEFVSIVGPSGCGKSTLIRMIGGLDDITSGSIILNDRILDGPGADRGMVFQTYTLFPWMTVEENIRFGLKIKKMPVKEADKIVDKYLELIGLTQFRKSLPNQLSGGMKQRVAIARSLANNPEVLLMDEPFGALDPQTKANMQLCLRQIWQVEKPTIIFITHDIEEAVFLSQRVYVMSSRPGRIIADIPVYLDHKRTLDIKDTPEFIRIRKNINTILHSGLDEDEL</sequence>
<dbReference type="Proteomes" id="UP000014155">
    <property type="component" value="Unassembled WGS sequence"/>
</dbReference>
<keyword evidence="6" id="KW-1185">Reference proteome</keyword>
<dbReference type="CDD" id="cd03293">
    <property type="entry name" value="ABC_NrtD_SsuB_transporters"/>
    <property type="match status" value="1"/>
</dbReference>
<feature type="domain" description="ABC transporter" evidence="4">
    <location>
        <begin position="29"/>
        <end position="260"/>
    </location>
</feature>
<dbReference type="GO" id="GO:0016887">
    <property type="term" value="F:ATP hydrolysis activity"/>
    <property type="evidence" value="ECO:0007669"/>
    <property type="project" value="InterPro"/>
</dbReference>
<evidence type="ECO:0000256" key="3">
    <source>
        <dbReference type="ARBA" id="ARBA00022840"/>
    </source>
</evidence>
<keyword evidence="1" id="KW-0813">Transport</keyword>
<evidence type="ECO:0000259" key="4">
    <source>
        <dbReference type="PROSITE" id="PS50893"/>
    </source>
</evidence>